<evidence type="ECO:0000313" key="4">
    <source>
        <dbReference type="Proteomes" id="UP000000557"/>
    </source>
</evidence>
<dbReference type="InterPro" id="IPR029063">
    <property type="entry name" value="SAM-dependent_MTases_sf"/>
</dbReference>
<dbReference type="FunCoup" id="Q7NCP8">
    <property type="interactions" value="202"/>
</dbReference>
<dbReference type="PANTHER" id="PTHR43542:SF1">
    <property type="entry name" value="METHYLTRANSFERASE"/>
    <property type="match status" value="1"/>
</dbReference>
<dbReference type="GO" id="GO:0052913">
    <property type="term" value="F:16S rRNA (guanine(966)-N(2))-methyltransferase activity"/>
    <property type="evidence" value="ECO:0000318"/>
    <property type="project" value="GO_Central"/>
</dbReference>
<dbReference type="STRING" id="251221.gene:10760434"/>
<dbReference type="InParanoid" id="Q7NCP8"/>
<dbReference type="GO" id="GO:0003676">
    <property type="term" value="F:nucleic acid binding"/>
    <property type="evidence" value="ECO:0007669"/>
    <property type="project" value="InterPro"/>
</dbReference>
<dbReference type="PROSITE" id="PS00092">
    <property type="entry name" value="N6_MTASE"/>
    <property type="match status" value="1"/>
</dbReference>
<keyword evidence="1" id="KW-0489">Methyltransferase</keyword>
<dbReference type="OrthoDB" id="9803017at2"/>
<dbReference type="PhylomeDB" id="Q7NCP8"/>
<dbReference type="Pfam" id="PF03602">
    <property type="entry name" value="Cons_hypoth95"/>
    <property type="match status" value="1"/>
</dbReference>
<keyword evidence="4" id="KW-1185">Reference proteome</keyword>
<dbReference type="RefSeq" id="WP_011142924.1">
    <property type="nucleotide sequence ID" value="NC_005125.1"/>
</dbReference>
<dbReference type="KEGG" id="gvi:gll2930"/>
<dbReference type="NCBIfam" id="TIGR00095">
    <property type="entry name" value="16S rRNA (guanine(966)-N(2))-methyltransferase RsmD"/>
    <property type="match status" value="1"/>
</dbReference>
<reference evidence="3 4" key="2">
    <citation type="journal article" date="2003" name="DNA Res.">
        <title>Complete genome structure of Gloeobacter violaceus PCC 7421, a cyanobacterium that lacks thylakoids (supplement).</title>
        <authorList>
            <person name="Nakamura Y."/>
            <person name="Kaneko T."/>
            <person name="Sato S."/>
            <person name="Mimuro M."/>
            <person name="Miyashita H."/>
            <person name="Tsuchiya T."/>
            <person name="Sasamoto S."/>
            <person name="Watanabe A."/>
            <person name="Kawashima K."/>
            <person name="Kishida Y."/>
            <person name="Kiyokawa C."/>
            <person name="Kohara M."/>
            <person name="Matsumoto M."/>
            <person name="Matsuno A."/>
            <person name="Nakazaki N."/>
            <person name="Shimpo S."/>
            <person name="Takeuchi C."/>
            <person name="Yamada M."/>
            <person name="Tabata S."/>
        </authorList>
    </citation>
    <scope>NUCLEOTIDE SEQUENCE [LARGE SCALE GENOMIC DNA]</scope>
    <source>
        <strain evidence="4">ATCC 29082 / PCC 7421</strain>
    </source>
</reference>
<dbReference type="InterPro" id="IPR004398">
    <property type="entry name" value="RNA_MeTrfase_RsmD"/>
</dbReference>
<dbReference type="Gene3D" id="3.40.50.150">
    <property type="entry name" value="Vaccinia Virus protein VP39"/>
    <property type="match status" value="1"/>
</dbReference>
<evidence type="ECO:0000256" key="1">
    <source>
        <dbReference type="ARBA" id="ARBA00022603"/>
    </source>
</evidence>
<dbReference type="GO" id="GO:0070475">
    <property type="term" value="P:rRNA base methylation"/>
    <property type="evidence" value="ECO:0000318"/>
    <property type="project" value="GO_Central"/>
</dbReference>
<dbReference type="CDD" id="cd02440">
    <property type="entry name" value="AdoMet_MTases"/>
    <property type="match status" value="1"/>
</dbReference>
<dbReference type="AlphaFoldDB" id="Q7NCP8"/>
<gene>
    <name evidence="3" type="ordered locus">gll2930</name>
</gene>
<dbReference type="PANTHER" id="PTHR43542">
    <property type="entry name" value="METHYLTRANSFERASE"/>
    <property type="match status" value="1"/>
</dbReference>
<dbReference type="Proteomes" id="UP000000557">
    <property type="component" value="Chromosome"/>
</dbReference>
<dbReference type="PATRIC" id="fig|251221.4.peg.2959"/>
<organism evidence="3 4">
    <name type="scientific">Gloeobacter violaceus (strain ATCC 29082 / PCC 7421)</name>
    <dbReference type="NCBI Taxonomy" id="251221"/>
    <lineage>
        <taxon>Bacteria</taxon>
        <taxon>Bacillati</taxon>
        <taxon>Cyanobacteriota</taxon>
        <taxon>Cyanophyceae</taxon>
        <taxon>Gloeobacterales</taxon>
        <taxon>Gloeobacteraceae</taxon>
        <taxon>Gloeobacter</taxon>
    </lineage>
</organism>
<dbReference type="PIRSF" id="PIRSF004553">
    <property type="entry name" value="CHP00095"/>
    <property type="match status" value="1"/>
</dbReference>
<protein>
    <submittedName>
        <fullName evidence="3">Gll2930 protein</fullName>
    </submittedName>
</protein>
<proteinExistence type="predicted"/>
<name>Q7NCP8_GLOVI</name>
<sequence length="190" mass="19978">MSLRIYGNRLLRTPGGLDTRPTLGRVRTAVFGRWHGRVEGCHWLDLCAGAGTMGAEALARGAAEAIGIEQAAGAARIAAANWDKIAPGLGTIHKTDALTGVARLAKQGRVFDLIYFDPPYRGELYLPVLEAVVACGLLADDGELAAEHGEDLPDLPEAVGSLVRLDRRVYGGTVVSYYGFLGAAASNSCG</sequence>
<dbReference type="EnsemblBacteria" id="BAC90871">
    <property type="protein sequence ID" value="BAC90871"/>
    <property type="gene ID" value="BAC90871"/>
</dbReference>
<keyword evidence="2" id="KW-0808">Transferase</keyword>
<dbReference type="InterPro" id="IPR002052">
    <property type="entry name" value="DNA_methylase_N6_adenine_CS"/>
</dbReference>
<accession>Q7NCP8</accession>
<dbReference type="EMBL" id="BA000045">
    <property type="protein sequence ID" value="BAC90871.1"/>
    <property type="molecule type" value="Genomic_DNA"/>
</dbReference>
<dbReference type="HOGENOM" id="CLU_075826_0_2_3"/>
<evidence type="ECO:0000256" key="2">
    <source>
        <dbReference type="ARBA" id="ARBA00022679"/>
    </source>
</evidence>
<evidence type="ECO:0000313" key="3">
    <source>
        <dbReference type="EMBL" id="BAC90871.1"/>
    </source>
</evidence>
<dbReference type="SUPFAM" id="SSF53335">
    <property type="entry name" value="S-adenosyl-L-methionine-dependent methyltransferases"/>
    <property type="match status" value="1"/>
</dbReference>
<dbReference type="eggNOG" id="COG0742">
    <property type="taxonomic scope" value="Bacteria"/>
</dbReference>
<reference evidence="3 4" key="1">
    <citation type="journal article" date="2003" name="DNA Res.">
        <title>Complete genome structure of Gloeobacter violaceus PCC 7421, a cyanobacterium that lacks thylakoids.</title>
        <authorList>
            <person name="Nakamura Y."/>
            <person name="Kaneko T."/>
            <person name="Sato S."/>
            <person name="Mimuro M."/>
            <person name="Miyashita H."/>
            <person name="Tsuchiya T."/>
            <person name="Sasamoto S."/>
            <person name="Watanabe A."/>
            <person name="Kawashima K."/>
            <person name="Kishida Y."/>
            <person name="Kiyokawa C."/>
            <person name="Kohara M."/>
            <person name="Matsumoto M."/>
            <person name="Matsuno A."/>
            <person name="Nakazaki N."/>
            <person name="Shimpo S."/>
            <person name="Takeuchi C."/>
            <person name="Yamada M."/>
            <person name="Tabata S."/>
        </authorList>
    </citation>
    <scope>NUCLEOTIDE SEQUENCE [LARGE SCALE GENOMIC DNA]</scope>
    <source>
        <strain evidence="4">ATCC 29082 / PCC 7421</strain>
    </source>
</reference>